<dbReference type="GO" id="GO:0005886">
    <property type="term" value="C:plasma membrane"/>
    <property type="evidence" value="ECO:0007669"/>
    <property type="project" value="UniProtKB-SubCell"/>
</dbReference>
<dbReference type="InterPro" id="IPR053166">
    <property type="entry name" value="UPF0718_permease"/>
</dbReference>
<keyword evidence="9" id="KW-1185">Reference proteome</keyword>
<reference evidence="8" key="1">
    <citation type="submission" date="2022-06" db="EMBL/GenBank/DDBJ databases">
        <title>Aquibacillus sp. a new bacterium isolated from soil saline samples.</title>
        <authorList>
            <person name="Galisteo C."/>
            <person name="De La Haba R."/>
            <person name="Sanchez-Porro C."/>
            <person name="Ventosa A."/>
        </authorList>
    </citation>
    <scope>NUCLEOTIDE SEQUENCE</scope>
    <source>
        <strain evidence="8">3ASR75-54</strain>
    </source>
</reference>
<protein>
    <submittedName>
        <fullName evidence="8">Permease</fullName>
    </submittedName>
</protein>
<feature type="transmembrane region" description="Helical" evidence="7">
    <location>
        <begin position="58"/>
        <end position="79"/>
    </location>
</feature>
<evidence type="ECO:0000256" key="6">
    <source>
        <dbReference type="ARBA" id="ARBA00023136"/>
    </source>
</evidence>
<feature type="transmembrane region" description="Helical" evidence="7">
    <location>
        <begin position="286"/>
        <end position="308"/>
    </location>
</feature>
<gene>
    <name evidence="8" type="ORF">NC799_16125</name>
</gene>
<name>A0A9X3WJ67_9BACI</name>
<evidence type="ECO:0000256" key="4">
    <source>
        <dbReference type="ARBA" id="ARBA00022692"/>
    </source>
</evidence>
<keyword evidence="3" id="KW-1003">Cell membrane</keyword>
<sequence length="392" mass="43760">MIEQIGESAIASLGFFWKAGWAFVVGYFISSMIQAFVPKDKMVKYMGDARLKSVGLSTVFGAISSSCSFAALAAGKSLFKKGAHFVPTLAFLFASTNLVIELGILIYIFLGWQFVVAEIVGGILLIFVTWLLVQLTYPKQLVEEARDKASDDTMEEDFNWKKKIKTKQGWLQVGHEFVMNWKMVWKEITIGFTLAGMMATFVSTGTWKAFFLVDQSDGLLKVLENAIIGPIVAMLTFIGSMGNIPIATILASSGVAFAGIMAFIYSDLVVPPMIAVHKKYYGMKTALYIAGVFYLAILITSLGIHYGFSAIGWLPQSANQIMEESPFQINYTFWLNIIFSFLAIFAIYLNKKFKELHSHAMMMKMEGDSTFKTVVTYLCITYLVVGFFIYLF</sequence>
<dbReference type="EMBL" id="JAMQKC010000026">
    <property type="protein sequence ID" value="MDC3418409.1"/>
    <property type="molecule type" value="Genomic_DNA"/>
</dbReference>
<dbReference type="PANTHER" id="PTHR42775:SF1">
    <property type="entry name" value="PERMEASE RV2963-RELATED"/>
    <property type="match status" value="1"/>
</dbReference>
<dbReference type="RefSeq" id="WP_272447473.1">
    <property type="nucleotide sequence ID" value="NZ_JAMQKC010000026.1"/>
</dbReference>
<evidence type="ECO:0000256" key="3">
    <source>
        <dbReference type="ARBA" id="ARBA00022475"/>
    </source>
</evidence>
<feature type="transmembrane region" description="Helical" evidence="7">
    <location>
        <begin position="244"/>
        <end position="265"/>
    </location>
</feature>
<accession>A0A9X3WJ67</accession>
<dbReference type="Proteomes" id="UP001145069">
    <property type="component" value="Unassembled WGS sequence"/>
</dbReference>
<keyword evidence="6 7" id="KW-0472">Membrane</keyword>
<feature type="transmembrane region" description="Helical" evidence="7">
    <location>
        <begin position="15"/>
        <end position="37"/>
    </location>
</feature>
<dbReference type="Pfam" id="PF03773">
    <property type="entry name" value="ArsP_1"/>
    <property type="match status" value="1"/>
</dbReference>
<dbReference type="PANTHER" id="PTHR42775">
    <property type="entry name" value="PERMEASE RV2963-RELATED"/>
    <property type="match status" value="1"/>
</dbReference>
<feature type="transmembrane region" description="Helical" evidence="7">
    <location>
        <begin position="115"/>
        <end position="133"/>
    </location>
</feature>
<feature type="transmembrane region" description="Helical" evidence="7">
    <location>
        <begin position="188"/>
        <end position="207"/>
    </location>
</feature>
<organism evidence="8 9">
    <name type="scientific">Aquibacillus salsiterrae</name>
    <dbReference type="NCBI Taxonomy" id="2950439"/>
    <lineage>
        <taxon>Bacteria</taxon>
        <taxon>Bacillati</taxon>
        <taxon>Bacillota</taxon>
        <taxon>Bacilli</taxon>
        <taxon>Bacillales</taxon>
        <taxon>Bacillaceae</taxon>
        <taxon>Aquibacillus</taxon>
    </lineage>
</organism>
<feature type="transmembrane region" description="Helical" evidence="7">
    <location>
        <begin position="328"/>
        <end position="349"/>
    </location>
</feature>
<proteinExistence type="inferred from homology"/>
<dbReference type="InterPro" id="IPR005524">
    <property type="entry name" value="DUF318"/>
</dbReference>
<evidence type="ECO:0000256" key="2">
    <source>
        <dbReference type="ARBA" id="ARBA00006386"/>
    </source>
</evidence>
<evidence type="ECO:0000313" key="8">
    <source>
        <dbReference type="EMBL" id="MDC3418409.1"/>
    </source>
</evidence>
<keyword evidence="5 7" id="KW-1133">Transmembrane helix</keyword>
<evidence type="ECO:0000256" key="5">
    <source>
        <dbReference type="ARBA" id="ARBA00022989"/>
    </source>
</evidence>
<evidence type="ECO:0000256" key="1">
    <source>
        <dbReference type="ARBA" id="ARBA00004651"/>
    </source>
</evidence>
<dbReference type="AlphaFoldDB" id="A0A9X3WJ67"/>
<comment type="caution">
    <text evidence="8">The sequence shown here is derived from an EMBL/GenBank/DDBJ whole genome shotgun (WGS) entry which is preliminary data.</text>
</comment>
<evidence type="ECO:0000256" key="7">
    <source>
        <dbReference type="SAM" id="Phobius"/>
    </source>
</evidence>
<feature type="transmembrane region" description="Helical" evidence="7">
    <location>
        <begin position="370"/>
        <end position="391"/>
    </location>
</feature>
<evidence type="ECO:0000313" key="9">
    <source>
        <dbReference type="Proteomes" id="UP001145069"/>
    </source>
</evidence>
<keyword evidence="4 7" id="KW-0812">Transmembrane</keyword>
<comment type="similarity">
    <text evidence="2">Belongs to the UPF0718 family.</text>
</comment>
<feature type="transmembrane region" description="Helical" evidence="7">
    <location>
        <begin position="85"/>
        <end position="108"/>
    </location>
</feature>
<comment type="subcellular location">
    <subcellularLocation>
        <location evidence="1">Cell membrane</location>
        <topology evidence="1">Multi-pass membrane protein</topology>
    </subcellularLocation>
</comment>
<feature type="transmembrane region" description="Helical" evidence="7">
    <location>
        <begin position="219"/>
        <end position="238"/>
    </location>
</feature>